<evidence type="ECO:0000256" key="5">
    <source>
        <dbReference type="ARBA" id="ARBA00022967"/>
    </source>
</evidence>
<keyword evidence="6" id="KW-0472">Membrane</keyword>
<name>A0A917ZG87_9ACTN</name>
<dbReference type="Gene3D" id="3.40.50.300">
    <property type="entry name" value="P-loop containing nucleotide triphosphate hydrolases"/>
    <property type="match status" value="1"/>
</dbReference>
<dbReference type="CDD" id="cd03301">
    <property type="entry name" value="ABC_MalK_N"/>
    <property type="match status" value="1"/>
</dbReference>
<dbReference type="SUPFAM" id="SSF52540">
    <property type="entry name" value="P-loop containing nucleoside triphosphate hydrolases"/>
    <property type="match status" value="1"/>
</dbReference>
<gene>
    <name evidence="8" type="ORF">GCM10012280_08290</name>
</gene>
<dbReference type="PROSITE" id="PS50893">
    <property type="entry name" value="ABC_TRANSPORTER_2"/>
    <property type="match status" value="1"/>
</dbReference>
<evidence type="ECO:0000313" key="8">
    <source>
        <dbReference type="EMBL" id="GGO82216.1"/>
    </source>
</evidence>
<keyword evidence="3" id="KW-0547">Nucleotide-binding</keyword>
<keyword evidence="1" id="KW-0813">Transport</keyword>
<protein>
    <submittedName>
        <fullName evidence="8">ABC transporter ATP-binding protein</fullName>
    </submittedName>
</protein>
<keyword evidence="5" id="KW-1278">Translocase</keyword>
<dbReference type="GO" id="GO:0055052">
    <property type="term" value="C:ATP-binding cassette (ABC) transporter complex, substrate-binding subunit-containing"/>
    <property type="evidence" value="ECO:0007669"/>
    <property type="project" value="TreeGrafter"/>
</dbReference>
<dbReference type="EMBL" id="BMMS01000003">
    <property type="protein sequence ID" value="GGO82216.1"/>
    <property type="molecule type" value="Genomic_DNA"/>
</dbReference>
<dbReference type="Pfam" id="PF00005">
    <property type="entry name" value="ABC_tran"/>
    <property type="match status" value="1"/>
</dbReference>
<dbReference type="SUPFAM" id="SSF50331">
    <property type="entry name" value="MOP-like"/>
    <property type="match status" value="1"/>
</dbReference>
<dbReference type="InterPro" id="IPR008995">
    <property type="entry name" value="Mo/tungstate-bd_C_term_dom"/>
</dbReference>
<organism evidence="8 9">
    <name type="scientific">Wenjunlia tyrosinilytica</name>
    <dbReference type="NCBI Taxonomy" id="1544741"/>
    <lineage>
        <taxon>Bacteria</taxon>
        <taxon>Bacillati</taxon>
        <taxon>Actinomycetota</taxon>
        <taxon>Actinomycetes</taxon>
        <taxon>Kitasatosporales</taxon>
        <taxon>Streptomycetaceae</taxon>
        <taxon>Wenjunlia</taxon>
    </lineage>
</organism>
<dbReference type="InterPro" id="IPR012340">
    <property type="entry name" value="NA-bd_OB-fold"/>
</dbReference>
<proteinExistence type="predicted"/>
<dbReference type="GO" id="GO:0016887">
    <property type="term" value="F:ATP hydrolysis activity"/>
    <property type="evidence" value="ECO:0007669"/>
    <property type="project" value="InterPro"/>
</dbReference>
<keyword evidence="2" id="KW-1003">Cell membrane</keyword>
<accession>A0A917ZG87</accession>
<dbReference type="Proteomes" id="UP000641932">
    <property type="component" value="Unassembled WGS sequence"/>
</dbReference>
<evidence type="ECO:0000256" key="1">
    <source>
        <dbReference type="ARBA" id="ARBA00022448"/>
    </source>
</evidence>
<dbReference type="GO" id="GO:0140359">
    <property type="term" value="F:ABC-type transporter activity"/>
    <property type="evidence" value="ECO:0007669"/>
    <property type="project" value="InterPro"/>
</dbReference>
<evidence type="ECO:0000313" key="9">
    <source>
        <dbReference type="Proteomes" id="UP000641932"/>
    </source>
</evidence>
<reference evidence="8" key="2">
    <citation type="submission" date="2020-09" db="EMBL/GenBank/DDBJ databases">
        <authorList>
            <person name="Sun Q."/>
            <person name="Zhou Y."/>
        </authorList>
    </citation>
    <scope>NUCLEOTIDE SEQUENCE</scope>
    <source>
        <strain evidence="8">CGMCC 4.7201</strain>
    </source>
</reference>
<dbReference type="Gene3D" id="2.40.50.140">
    <property type="entry name" value="Nucleic acid-binding proteins"/>
    <property type="match status" value="1"/>
</dbReference>
<dbReference type="RefSeq" id="WP_189130126.1">
    <property type="nucleotide sequence ID" value="NZ_BMMS01000003.1"/>
</dbReference>
<dbReference type="AlphaFoldDB" id="A0A917ZG87"/>
<evidence type="ECO:0000259" key="7">
    <source>
        <dbReference type="PROSITE" id="PS50893"/>
    </source>
</evidence>
<evidence type="ECO:0000256" key="2">
    <source>
        <dbReference type="ARBA" id="ARBA00022475"/>
    </source>
</evidence>
<dbReference type="InterPro" id="IPR015855">
    <property type="entry name" value="ABC_transpr_MalK-like"/>
</dbReference>
<dbReference type="InterPro" id="IPR017871">
    <property type="entry name" value="ABC_transporter-like_CS"/>
</dbReference>
<sequence length="396" mass="43234">MAEIQLEGITKRYPDGALAVKDVNLTIADGEFVILVGPSGCGKSTTLNMIAGLEDITEGTLRIGDQIVNDKAPKDRDIAMVFQSYALYPHMSVRDNMGFALRLAKIDKASIREKVEEAARILDLTEHLDRKPANLSGGQRQRVAMGRAIVRSPKAFLMDEPLSNLDAKLRVQMRTQISRLQQRLGTTTVYVTHDQTEAMTLGDRVVVMRGGLVQQVGTPQYLYEEPRNIFVAGFIGSPAMNFLSATLENGMLRTSLGDLVVDDRTRQQLERQNAPRSVIVGFRPEDFEDAALVEAGRGGHTFTTTVDVLESLGSDVYVHFAETGGPAATSELEELATESGLKDAGSMGHQVVARLNAATGAREGHPIELWLDVPRAHVFDPSTGVNLTHPDNAERD</sequence>
<evidence type="ECO:0000256" key="4">
    <source>
        <dbReference type="ARBA" id="ARBA00022840"/>
    </source>
</evidence>
<feature type="domain" description="ABC transporter" evidence="7">
    <location>
        <begin position="4"/>
        <end position="235"/>
    </location>
</feature>
<dbReference type="NCBIfam" id="NF008653">
    <property type="entry name" value="PRK11650.1"/>
    <property type="match status" value="1"/>
</dbReference>
<dbReference type="InterPro" id="IPR003593">
    <property type="entry name" value="AAA+_ATPase"/>
</dbReference>
<dbReference type="FunFam" id="3.40.50.300:FF:000042">
    <property type="entry name" value="Maltose/maltodextrin ABC transporter, ATP-binding protein"/>
    <property type="match status" value="1"/>
</dbReference>
<dbReference type="PANTHER" id="PTHR43875">
    <property type="entry name" value="MALTODEXTRIN IMPORT ATP-BINDING PROTEIN MSMX"/>
    <property type="match status" value="1"/>
</dbReference>
<dbReference type="InterPro" id="IPR047641">
    <property type="entry name" value="ABC_transpr_MalK/UgpC-like"/>
</dbReference>
<dbReference type="InterPro" id="IPR027417">
    <property type="entry name" value="P-loop_NTPase"/>
</dbReference>
<dbReference type="GO" id="GO:0005524">
    <property type="term" value="F:ATP binding"/>
    <property type="evidence" value="ECO:0007669"/>
    <property type="project" value="UniProtKB-KW"/>
</dbReference>
<dbReference type="Gene3D" id="2.40.50.100">
    <property type="match status" value="1"/>
</dbReference>
<comment type="caution">
    <text evidence="8">The sequence shown here is derived from an EMBL/GenBank/DDBJ whole genome shotgun (WGS) entry which is preliminary data.</text>
</comment>
<keyword evidence="9" id="KW-1185">Reference proteome</keyword>
<reference evidence="8" key="1">
    <citation type="journal article" date="2014" name="Int. J. Syst. Evol. Microbiol.">
        <title>Complete genome sequence of Corynebacterium casei LMG S-19264T (=DSM 44701T), isolated from a smear-ripened cheese.</title>
        <authorList>
            <consortium name="US DOE Joint Genome Institute (JGI-PGF)"/>
            <person name="Walter F."/>
            <person name="Albersmeier A."/>
            <person name="Kalinowski J."/>
            <person name="Ruckert C."/>
        </authorList>
    </citation>
    <scope>NUCLEOTIDE SEQUENCE</scope>
    <source>
        <strain evidence="8">CGMCC 4.7201</strain>
    </source>
</reference>
<dbReference type="PANTHER" id="PTHR43875:SF15">
    <property type="entry name" value="TREHALOSE IMPORT ATP-BINDING PROTEIN SUGC"/>
    <property type="match status" value="1"/>
</dbReference>
<evidence type="ECO:0000256" key="6">
    <source>
        <dbReference type="ARBA" id="ARBA00023136"/>
    </source>
</evidence>
<dbReference type="Pfam" id="PF17912">
    <property type="entry name" value="OB_MalK"/>
    <property type="match status" value="1"/>
</dbReference>
<evidence type="ECO:0000256" key="3">
    <source>
        <dbReference type="ARBA" id="ARBA00022741"/>
    </source>
</evidence>
<dbReference type="InterPro" id="IPR040582">
    <property type="entry name" value="OB_MalK-like"/>
</dbReference>
<dbReference type="PROSITE" id="PS00211">
    <property type="entry name" value="ABC_TRANSPORTER_1"/>
    <property type="match status" value="1"/>
</dbReference>
<keyword evidence="4 8" id="KW-0067">ATP-binding</keyword>
<dbReference type="SMART" id="SM00382">
    <property type="entry name" value="AAA"/>
    <property type="match status" value="1"/>
</dbReference>
<dbReference type="InterPro" id="IPR003439">
    <property type="entry name" value="ABC_transporter-like_ATP-bd"/>
</dbReference>
<dbReference type="GO" id="GO:0008643">
    <property type="term" value="P:carbohydrate transport"/>
    <property type="evidence" value="ECO:0007669"/>
    <property type="project" value="InterPro"/>
</dbReference>